<sequence length="84" mass="9305">MKTSRTDGLVYPPRHGARSLLRLQVEIFIGRFARGQNRTQLPVEGDALTQAITDLNRSHYHSFGSPSTLSASAFIRSGPSVFLF</sequence>
<keyword evidence="2" id="KW-1185">Reference proteome</keyword>
<accession>A0A4C2AA41</accession>
<name>A0A4C2AA41_EUMVA</name>
<dbReference type="EMBL" id="BGZK01002755">
    <property type="protein sequence ID" value="GBP96223.1"/>
    <property type="molecule type" value="Genomic_DNA"/>
</dbReference>
<organism evidence="1 2">
    <name type="scientific">Eumeta variegata</name>
    <name type="common">Bagworm moth</name>
    <name type="synonym">Eumeta japonica</name>
    <dbReference type="NCBI Taxonomy" id="151549"/>
    <lineage>
        <taxon>Eukaryota</taxon>
        <taxon>Metazoa</taxon>
        <taxon>Ecdysozoa</taxon>
        <taxon>Arthropoda</taxon>
        <taxon>Hexapoda</taxon>
        <taxon>Insecta</taxon>
        <taxon>Pterygota</taxon>
        <taxon>Neoptera</taxon>
        <taxon>Endopterygota</taxon>
        <taxon>Lepidoptera</taxon>
        <taxon>Glossata</taxon>
        <taxon>Ditrysia</taxon>
        <taxon>Tineoidea</taxon>
        <taxon>Psychidae</taxon>
        <taxon>Oiketicinae</taxon>
        <taxon>Eumeta</taxon>
    </lineage>
</organism>
<dbReference type="AlphaFoldDB" id="A0A4C2AA41"/>
<proteinExistence type="predicted"/>
<dbReference type="Proteomes" id="UP000299102">
    <property type="component" value="Unassembled WGS sequence"/>
</dbReference>
<evidence type="ECO:0000313" key="1">
    <source>
        <dbReference type="EMBL" id="GBP96223.1"/>
    </source>
</evidence>
<gene>
    <name evidence="1" type="ORF">EVAR_99389_1</name>
</gene>
<evidence type="ECO:0000313" key="2">
    <source>
        <dbReference type="Proteomes" id="UP000299102"/>
    </source>
</evidence>
<protein>
    <submittedName>
        <fullName evidence="1">Uncharacterized protein</fullName>
    </submittedName>
</protein>
<reference evidence="1 2" key="1">
    <citation type="journal article" date="2019" name="Commun. Biol.">
        <title>The bagworm genome reveals a unique fibroin gene that provides high tensile strength.</title>
        <authorList>
            <person name="Kono N."/>
            <person name="Nakamura H."/>
            <person name="Ohtoshi R."/>
            <person name="Tomita M."/>
            <person name="Numata K."/>
            <person name="Arakawa K."/>
        </authorList>
    </citation>
    <scope>NUCLEOTIDE SEQUENCE [LARGE SCALE GENOMIC DNA]</scope>
</reference>
<comment type="caution">
    <text evidence="1">The sequence shown here is derived from an EMBL/GenBank/DDBJ whole genome shotgun (WGS) entry which is preliminary data.</text>
</comment>